<evidence type="ECO:0000313" key="1">
    <source>
        <dbReference type="EMBL" id="KAF3528637.1"/>
    </source>
</evidence>
<comment type="caution">
    <text evidence="1">The sequence shown here is derived from an EMBL/GenBank/DDBJ whole genome shotgun (WGS) entry which is preliminary data.</text>
</comment>
<organism evidence="1 2">
    <name type="scientific">Brassica cretica</name>
    <name type="common">Mustard</name>
    <dbReference type="NCBI Taxonomy" id="69181"/>
    <lineage>
        <taxon>Eukaryota</taxon>
        <taxon>Viridiplantae</taxon>
        <taxon>Streptophyta</taxon>
        <taxon>Embryophyta</taxon>
        <taxon>Tracheophyta</taxon>
        <taxon>Spermatophyta</taxon>
        <taxon>Magnoliopsida</taxon>
        <taxon>eudicotyledons</taxon>
        <taxon>Gunneridae</taxon>
        <taxon>Pentapetalae</taxon>
        <taxon>rosids</taxon>
        <taxon>malvids</taxon>
        <taxon>Brassicales</taxon>
        <taxon>Brassicaceae</taxon>
        <taxon>Brassiceae</taxon>
        <taxon>Brassica</taxon>
    </lineage>
</organism>
<protein>
    <submittedName>
        <fullName evidence="1">Uncharacterized protein</fullName>
    </submittedName>
</protein>
<gene>
    <name evidence="1" type="ORF">DY000_02037027</name>
</gene>
<sequence>MNTKRSRIHIIVIDTRRSRERESSVPYTSDGRFTASFLLLILLSRISRNRDALEENNIPSGSISLYLPGFGVAPLYGGRPTCFWEGVAFPAPSSPVLGTERRWLLQHRHRRLLLPGGGGFRNIAGAGVHPSVWFEVYVFVGFEYLEGLVEWLSSGFDFAVDGGR</sequence>
<dbReference type="Proteomes" id="UP000266723">
    <property type="component" value="Unassembled WGS sequence"/>
</dbReference>
<proteinExistence type="predicted"/>
<keyword evidence="2" id="KW-1185">Reference proteome</keyword>
<accession>A0ABQ7B8I3</accession>
<reference evidence="1 2" key="1">
    <citation type="journal article" date="2020" name="BMC Genomics">
        <title>Intraspecific diversification of the crop wild relative Brassica cretica Lam. using demographic model selection.</title>
        <authorList>
            <person name="Kioukis A."/>
            <person name="Michalopoulou V.A."/>
            <person name="Briers L."/>
            <person name="Pirintsos S."/>
            <person name="Studholme D.J."/>
            <person name="Pavlidis P."/>
            <person name="Sarris P.F."/>
        </authorList>
    </citation>
    <scope>NUCLEOTIDE SEQUENCE [LARGE SCALE GENOMIC DNA]</scope>
    <source>
        <strain evidence="2">cv. PFS-1207/04</strain>
    </source>
</reference>
<name>A0ABQ7B8I3_BRACR</name>
<dbReference type="EMBL" id="QGKV02001507">
    <property type="protein sequence ID" value="KAF3528637.1"/>
    <property type="molecule type" value="Genomic_DNA"/>
</dbReference>
<evidence type="ECO:0000313" key="2">
    <source>
        <dbReference type="Proteomes" id="UP000266723"/>
    </source>
</evidence>